<evidence type="ECO:0000256" key="2">
    <source>
        <dbReference type="SAM" id="SignalP"/>
    </source>
</evidence>
<name>A0A8B7XZD8_ACAPL</name>
<feature type="compositionally biased region" description="Low complexity" evidence="1">
    <location>
        <begin position="49"/>
        <end position="62"/>
    </location>
</feature>
<proteinExistence type="predicted"/>
<accession>A0A8B7XZD8</accession>
<protein>
    <submittedName>
        <fullName evidence="4">Uncharacterized protein LOC110976436</fullName>
    </submittedName>
</protein>
<evidence type="ECO:0000313" key="3">
    <source>
        <dbReference type="Proteomes" id="UP000694845"/>
    </source>
</evidence>
<dbReference type="Proteomes" id="UP000694845">
    <property type="component" value="Unplaced"/>
</dbReference>
<keyword evidence="3" id="KW-1185">Reference proteome</keyword>
<dbReference type="GeneID" id="110976436"/>
<feature type="chain" id="PRO_5034358039" evidence="2">
    <location>
        <begin position="24"/>
        <end position="253"/>
    </location>
</feature>
<feature type="signal peptide" evidence="2">
    <location>
        <begin position="1"/>
        <end position="23"/>
    </location>
</feature>
<dbReference type="OMA" id="PSHRENH"/>
<gene>
    <name evidence="4" type="primary">LOC110976436</name>
</gene>
<dbReference type="RefSeq" id="XP_022085395.1">
    <property type="nucleotide sequence ID" value="XM_022229703.1"/>
</dbReference>
<sequence length="253" mass="28138">MELHAALMLSVLLLSVACMGAGASPVPASFLSRLRRSAGATAGLPTDPTVAATGTAESASTTPYTSPRPSRLARQAFQSDVLAVHFAHLHSEAAEVLREHGELYSHYKRERFADDPDPLVHELVLTYLPNANNLPHEIIRSTLSDSELVLLHYNALILFRDTLHRVSQSETHDIEIRVDVVIEKLRLVIDRLETTMIQLGQEASIIRVPSSIPAFHANVTAAEQNTRTLLVLQEFHAYLPHVRQDYRVLSNRY</sequence>
<dbReference type="KEGG" id="aplc:110976436"/>
<feature type="region of interest" description="Disordered" evidence="1">
    <location>
        <begin position="42"/>
        <end position="70"/>
    </location>
</feature>
<organism evidence="3 4">
    <name type="scientific">Acanthaster planci</name>
    <name type="common">Crown-of-thorns starfish</name>
    <dbReference type="NCBI Taxonomy" id="133434"/>
    <lineage>
        <taxon>Eukaryota</taxon>
        <taxon>Metazoa</taxon>
        <taxon>Echinodermata</taxon>
        <taxon>Eleutherozoa</taxon>
        <taxon>Asterozoa</taxon>
        <taxon>Asteroidea</taxon>
        <taxon>Valvatacea</taxon>
        <taxon>Valvatida</taxon>
        <taxon>Acanthasteridae</taxon>
        <taxon>Acanthaster</taxon>
    </lineage>
</organism>
<keyword evidence="2" id="KW-0732">Signal</keyword>
<dbReference type="AlphaFoldDB" id="A0A8B7XZD8"/>
<evidence type="ECO:0000256" key="1">
    <source>
        <dbReference type="SAM" id="MobiDB-lite"/>
    </source>
</evidence>
<evidence type="ECO:0000313" key="4">
    <source>
        <dbReference type="RefSeq" id="XP_022085395.1"/>
    </source>
</evidence>
<reference evidence="4" key="1">
    <citation type="submission" date="2025-08" db="UniProtKB">
        <authorList>
            <consortium name="RefSeq"/>
        </authorList>
    </citation>
    <scope>IDENTIFICATION</scope>
</reference>
<dbReference type="OrthoDB" id="10455439at2759"/>